<feature type="non-terminal residue" evidence="2">
    <location>
        <position position="1"/>
    </location>
</feature>
<keyword evidence="1" id="KW-0812">Transmembrane</keyword>
<evidence type="ECO:0008006" key="3">
    <source>
        <dbReference type="Google" id="ProtNLM"/>
    </source>
</evidence>
<feature type="transmembrane region" description="Helical" evidence="1">
    <location>
        <begin position="65"/>
        <end position="85"/>
    </location>
</feature>
<feature type="transmembrane region" description="Helical" evidence="1">
    <location>
        <begin position="38"/>
        <end position="59"/>
    </location>
</feature>
<reference evidence="2" key="1">
    <citation type="journal article" date="2014" name="Front. Microbiol.">
        <title>High frequency of phylogenetically diverse reductive dehalogenase-homologous genes in deep subseafloor sedimentary metagenomes.</title>
        <authorList>
            <person name="Kawai M."/>
            <person name="Futagami T."/>
            <person name="Toyoda A."/>
            <person name="Takaki Y."/>
            <person name="Nishi S."/>
            <person name="Hori S."/>
            <person name="Arai W."/>
            <person name="Tsubouchi T."/>
            <person name="Morono Y."/>
            <person name="Uchiyama I."/>
            <person name="Ito T."/>
            <person name="Fujiyama A."/>
            <person name="Inagaki F."/>
            <person name="Takami H."/>
        </authorList>
    </citation>
    <scope>NUCLEOTIDE SEQUENCE</scope>
    <source>
        <strain evidence="2">Expedition CK06-06</strain>
    </source>
</reference>
<protein>
    <recommendedName>
        <fullName evidence="3">DUF2157 domain-containing protein</fullName>
    </recommendedName>
</protein>
<keyword evidence="1" id="KW-1133">Transmembrane helix</keyword>
<sequence length="208" mass="22888">GLLDLDRPGDLMILVSSLLATILAGTAFILLPSITQSIAFHICGSAVLFLFIGWLSHILPPLNDFYEALGILAIGIIFGSLWLALSEQLWIKEKKGLVIVSRIFGALTILFFSLVSAMDEYPATWQKTVMEAIAFLASITFITASMKKQSQTFLYSGAAFLLFWITYINFEHFTDRIGMPVTLLIIGALLIGLGLGTERLSRLIRASK</sequence>
<feature type="transmembrane region" description="Helical" evidence="1">
    <location>
        <begin position="97"/>
        <end position="117"/>
    </location>
</feature>
<comment type="caution">
    <text evidence="2">The sequence shown here is derived from an EMBL/GenBank/DDBJ whole genome shotgun (WGS) entry which is preliminary data.</text>
</comment>
<feature type="transmembrane region" description="Helical" evidence="1">
    <location>
        <begin position="12"/>
        <end position="31"/>
    </location>
</feature>
<organism evidence="2">
    <name type="scientific">marine sediment metagenome</name>
    <dbReference type="NCBI Taxonomy" id="412755"/>
    <lineage>
        <taxon>unclassified sequences</taxon>
        <taxon>metagenomes</taxon>
        <taxon>ecological metagenomes</taxon>
    </lineage>
</organism>
<feature type="transmembrane region" description="Helical" evidence="1">
    <location>
        <begin position="176"/>
        <end position="195"/>
    </location>
</feature>
<evidence type="ECO:0000313" key="2">
    <source>
        <dbReference type="EMBL" id="GAI13649.1"/>
    </source>
</evidence>
<keyword evidence="1" id="KW-0472">Membrane</keyword>
<feature type="transmembrane region" description="Helical" evidence="1">
    <location>
        <begin position="153"/>
        <end position="170"/>
    </location>
</feature>
<accession>X1N4V4</accession>
<gene>
    <name evidence="2" type="ORF">S06H3_09086</name>
</gene>
<feature type="transmembrane region" description="Helical" evidence="1">
    <location>
        <begin position="129"/>
        <end position="146"/>
    </location>
</feature>
<dbReference type="AlphaFoldDB" id="X1N4V4"/>
<evidence type="ECO:0000256" key="1">
    <source>
        <dbReference type="SAM" id="Phobius"/>
    </source>
</evidence>
<name>X1N4V4_9ZZZZ</name>
<proteinExistence type="predicted"/>
<dbReference type="EMBL" id="BARV01003939">
    <property type="protein sequence ID" value="GAI13649.1"/>
    <property type="molecule type" value="Genomic_DNA"/>
</dbReference>